<evidence type="ECO:0000259" key="2">
    <source>
        <dbReference type="Pfam" id="PF01882"/>
    </source>
</evidence>
<feature type="domain" description="DUF58" evidence="2">
    <location>
        <begin position="223"/>
        <end position="313"/>
    </location>
</feature>
<feature type="transmembrane region" description="Helical" evidence="1">
    <location>
        <begin position="61"/>
        <end position="80"/>
    </location>
</feature>
<keyword evidence="1" id="KW-0812">Transmembrane</keyword>
<keyword evidence="1" id="KW-0472">Membrane</keyword>
<protein>
    <submittedName>
        <fullName evidence="3">DUF58 domain-containing protein</fullName>
    </submittedName>
</protein>
<feature type="transmembrane region" description="Helical" evidence="1">
    <location>
        <begin position="35"/>
        <end position="55"/>
    </location>
</feature>
<dbReference type="EMBL" id="DYZF01000064">
    <property type="protein sequence ID" value="HJE50876.1"/>
    <property type="molecule type" value="Genomic_DNA"/>
</dbReference>
<evidence type="ECO:0000313" key="3">
    <source>
        <dbReference type="EMBL" id="HJE50876.1"/>
    </source>
</evidence>
<sequence>MTLTPPRWEAPEVVDPPTTAGLVARYRRLNEATGMTSAGWVCLTAGIVSVGLGLLFGWQEFTVVGVLAIATVGLALLFTIGKPRLDVAVGLEGRSVVVGEPASGVLTATNAAERRHWGSRMDLPVGDTSASFTLPALKPGESSAHTFRIPTHNRGVVGIGPARSVQGDPFALTGRESQWTQQTDLYVHPRTVPLPGRHTGFVHDLEGHATPHLSAADMNFHALRPYAPGDDRRHVHWRSTARAGRLMVKQFEESRMSRVVVGLDTGRASYIDEDEFELAISCAGSVALQTLHAESPLALLTSRDTLVTVTPGRTLDELSGVVGTTRGGVVDLVHGVLRREPGASVAVCVTGSTATMAQLRAACSHFDVDTRVIGIRVSLGDEARARTAGNVTVLQIGQLEHLPRAMRKAME</sequence>
<proteinExistence type="predicted"/>
<dbReference type="Proteomes" id="UP000712713">
    <property type="component" value="Unassembled WGS sequence"/>
</dbReference>
<dbReference type="PANTHER" id="PTHR34351">
    <property type="entry name" value="SLR1927 PROTEIN-RELATED"/>
    <property type="match status" value="1"/>
</dbReference>
<keyword evidence="1" id="KW-1133">Transmembrane helix</keyword>
<accession>A0A921ENC9</accession>
<dbReference type="AlphaFoldDB" id="A0A921ENC9"/>
<reference evidence="3" key="1">
    <citation type="journal article" date="2021" name="PeerJ">
        <title>Extensive microbial diversity within the chicken gut microbiome revealed by metagenomics and culture.</title>
        <authorList>
            <person name="Gilroy R."/>
            <person name="Ravi A."/>
            <person name="Getino M."/>
            <person name="Pursley I."/>
            <person name="Horton D.L."/>
            <person name="Alikhan N.F."/>
            <person name="Baker D."/>
            <person name="Gharbi K."/>
            <person name="Hall N."/>
            <person name="Watson M."/>
            <person name="Adriaenssens E.M."/>
            <person name="Foster-Nyarko E."/>
            <person name="Jarju S."/>
            <person name="Secka A."/>
            <person name="Antonio M."/>
            <person name="Oren A."/>
            <person name="Chaudhuri R.R."/>
            <person name="La Ragione R."/>
            <person name="Hildebrand F."/>
            <person name="Pallen M.J."/>
        </authorList>
    </citation>
    <scope>NUCLEOTIDE SEQUENCE</scope>
    <source>
        <strain evidence="3">ChiGjej3B3-7470</strain>
    </source>
</reference>
<evidence type="ECO:0000256" key="1">
    <source>
        <dbReference type="SAM" id="Phobius"/>
    </source>
</evidence>
<name>A0A921ENC9_9ACTN</name>
<dbReference type="InterPro" id="IPR002881">
    <property type="entry name" value="DUF58"/>
</dbReference>
<comment type="caution">
    <text evidence="3">The sequence shown here is derived from an EMBL/GenBank/DDBJ whole genome shotgun (WGS) entry which is preliminary data.</text>
</comment>
<dbReference type="PANTHER" id="PTHR34351:SF1">
    <property type="entry name" value="SLR1927 PROTEIN"/>
    <property type="match status" value="1"/>
</dbReference>
<organism evidence="3 4">
    <name type="scientific">Tessaracoccus flavescens</name>
    <dbReference type="NCBI Taxonomy" id="399497"/>
    <lineage>
        <taxon>Bacteria</taxon>
        <taxon>Bacillati</taxon>
        <taxon>Actinomycetota</taxon>
        <taxon>Actinomycetes</taxon>
        <taxon>Propionibacteriales</taxon>
        <taxon>Propionibacteriaceae</taxon>
        <taxon>Tessaracoccus</taxon>
    </lineage>
</organism>
<dbReference type="Pfam" id="PF01882">
    <property type="entry name" value="DUF58"/>
    <property type="match status" value="1"/>
</dbReference>
<gene>
    <name evidence="3" type="ORF">K8V15_02675</name>
</gene>
<evidence type="ECO:0000313" key="4">
    <source>
        <dbReference type="Proteomes" id="UP000712713"/>
    </source>
</evidence>
<reference evidence="3" key="2">
    <citation type="submission" date="2021-09" db="EMBL/GenBank/DDBJ databases">
        <authorList>
            <person name="Gilroy R."/>
        </authorList>
    </citation>
    <scope>NUCLEOTIDE SEQUENCE</scope>
    <source>
        <strain evidence="3">ChiGjej3B3-7470</strain>
    </source>
</reference>